<comment type="caution">
    <text evidence="2">The sequence shown here is derived from an EMBL/GenBank/DDBJ whole genome shotgun (WGS) entry which is preliminary data.</text>
</comment>
<evidence type="ECO:0000313" key="2">
    <source>
        <dbReference type="EMBL" id="MCS4157620.1"/>
    </source>
</evidence>
<sequence length="543" mass="61846">MSIIGSRMDHDESPRGGKTESPIIGKVSIGIPADEPMLVEHAEGKKLVSDVTFGNTKIPSGKTLQEHHIEKMQEAGIREVHVHRGRFPRTLNYFRVLRNSNISEGYVEDPKLYDKYGLDPGPGLTEIPIMLTSENIDQVIQTRLLNYDRSRSQVFCSSADGEEATRQRINGDDLTDHYENHAYTGGDVDINCAPFHWGDNTVPFSELADRAGVDKDTIFECTPEEIKAIHEARKPEEQQLCPYREYDQDGKQDCDFTGSFYFNILNEDGDFSLGRYFKLETTSSKVIEKYHESLLNPDTGIKQKFGRISFVPMKLEILREKTERSGGRYEDGRIPTKVERTTLSTSEHLLDKYRPVIEDMLETLDDYRSMNSMVPGVDTGPSGDGGPKRDPTDIPNEGLPDEEERRRWASEFNPEEHQERLKEEGVETDIQEQPDAVSVADEGHSEGEETGAESEGAYEWKRRELFTRARRLPPKRYEAFTDNKDRITKDNIDKWSSLLDEVLSEYSEEQISEHVDQNSRERRGENPPSSERQGGPQGSQEES</sequence>
<feature type="compositionally biased region" description="Polar residues" evidence="1">
    <location>
        <begin position="527"/>
        <end position="543"/>
    </location>
</feature>
<protein>
    <submittedName>
        <fullName evidence="2">Uncharacterized protein</fullName>
    </submittedName>
</protein>
<dbReference type="EMBL" id="JANTZM010000007">
    <property type="protein sequence ID" value="MCS4157620.1"/>
    <property type="molecule type" value="Genomic_DNA"/>
</dbReference>
<feature type="compositionally biased region" description="Basic and acidic residues" evidence="1">
    <location>
        <begin position="511"/>
        <end position="525"/>
    </location>
</feature>
<reference evidence="2" key="1">
    <citation type="submission" date="2022-08" db="EMBL/GenBank/DDBJ databases">
        <title>Genomic Encyclopedia of Type Strains, Phase V (KMG-V): Genome sequencing to study the core and pangenomes of soil and plant-associated prokaryotes.</title>
        <authorList>
            <person name="Whitman W."/>
        </authorList>
    </citation>
    <scope>NUCLEOTIDE SEQUENCE</scope>
    <source>
        <strain evidence="2">SP3002</strain>
    </source>
</reference>
<dbReference type="AlphaFoldDB" id="A0AAW5P898"/>
<dbReference type="Pfam" id="PF18897">
    <property type="entry name" value="Gp3-like"/>
    <property type="match status" value="1"/>
</dbReference>
<feature type="region of interest" description="Disordered" evidence="1">
    <location>
        <begin position="506"/>
        <end position="543"/>
    </location>
</feature>
<dbReference type="RefSeq" id="WP_259258114.1">
    <property type="nucleotide sequence ID" value="NZ_JANTZM010000007.1"/>
</dbReference>
<feature type="compositionally biased region" description="Basic and acidic residues" evidence="1">
    <location>
        <begin position="403"/>
        <end position="425"/>
    </location>
</feature>
<gene>
    <name evidence="2" type="ORF">GGP99_001584</name>
</gene>
<feature type="compositionally biased region" description="Basic and acidic residues" evidence="1">
    <location>
        <begin position="7"/>
        <end position="18"/>
    </location>
</feature>
<organism evidence="2 3">
    <name type="scientific">Salinibacter ruber</name>
    <dbReference type="NCBI Taxonomy" id="146919"/>
    <lineage>
        <taxon>Bacteria</taxon>
        <taxon>Pseudomonadati</taxon>
        <taxon>Rhodothermota</taxon>
        <taxon>Rhodothermia</taxon>
        <taxon>Rhodothermales</taxon>
        <taxon>Salinibacteraceae</taxon>
        <taxon>Salinibacter</taxon>
    </lineage>
</organism>
<proteinExistence type="predicted"/>
<evidence type="ECO:0000256" key="1">
    <source>
        <dbReference type="SAM" id="MobiDB-lite"/>
    </source>
</evidence>
<dbReference type="InterPro" id="IPR043991">
    <property type="entry name" value="Gp3-like"/>
</dbReference>
<name>A0AAW5P898_9BACT</name>
<feature type="region of interest" description="Disordered" evidence="1">
    <location>
        <begin position="370"/>
        <end position="460"/>
    </location>
</feature>
<accession>A0AAW5P898</accession>
<feature type="region of interest" description="Disordered" evidence="1">
    <location>
        <begin position="1"/>
        <end position="25"/>
    </location>
</feature>
<evidence type="ECO:0000313" key="3">
    <source>
        <dbReference type="Proteomes" id="UP001155110"/>
    </source>
</evidence>
<dbReference type="Proteomes" id="UP001155110">
    <property type="component" value="Unassembled WGS sequence"/>
</dbReference>